<keyword evidence="5" id="KW-1185">Reference proteome</keyword>
<evidence type="ECO:0000256" key="2">
    <source>
        <dbReference type="SAM" id="MobiDB-lite"/>
    </source>
</evidence>
<comment type="caution">
    <text evidence="4">The sequence shown here is derived from an EMBL/GenBank/DDBJ whole genome shotgun (WGS) entry which is preliminary data.</text>
</comment>
<feature type="region of interest" description="Disordered" evidence="2">
    <location>
        <begin position="1"/>
        <end position="98"/>
    </location>
</feature>
<feature type="compositionally biased region" description="Basic residues" evidence="2">
    <location>
        <begin position="655"/>
        <end position="666"/>
    </location>
</feature>
<dbReference type="GO" id="GO:0030686">
    <property type="term" value="C:90S preribosome"/>
    <property type="evidence" value="ECO:0007669"/>
    <property type="project" value="TreeGrafter"/>
</dbReference>
<evidence type="ECO:0000313" key="4">
    <source>
        <dbReference type="EMBL" id="KAH7349951.1"/>
    </source>
</evidence>
<evidence type="ECO:0000313" key="5">
    <source>
        <dbReference type="Proteomes" id="UP000813385"/>
    </source>
</evidence>
<dbReference type="GO" id="GO:0000447">
    <property type="term" value="P:endonucleolytic cleavage in ITS1 to separate SSU-rRNA from 5.8S rRNA and LSU-rRNA from tricistronic rRNA transcript (SSU-rRNA, 5.8S rRNA, LSU-rRNA)"/>
    <property type="evidence" value="ECO:0007669"/>
    <property type="project" value="TreeGrafter"/>
</dbReference>
<dbReference type="PANTHER" id="PTHR14490">
    <property type="entry name" value="ZINC FINGER, ZZ TYPE"/>
    <property type="match status" value="1"/>
</dbReference>
<dbReference type="Pfam" id="PF05178">
    <property type="entry name" value="Kri1"/>
    <property type="match status" value="1"/>
</dbReference>
<proteinExistence type="inferred from homology"/>
<feature type="region of interest" description="Disordered" evidence="2">
    <location>
        <begin position="621"/>
        <end position="684"/>
    </location>
</feature>
<dbReference type="EMBL" id="JAGPXD010000006">
    <property type="protein sequence ID" value="KAH7349951.1"/>
    <property type="molecule type" value="Genomic_DNA"/>
</dbReference>
<dbReference type="Pfam" id="PF12936">
    <property type="entry name" value="Kri1_C"/>
    <property type="match status" value="1"/>
</dbReference>
<feature type="domain" description="Kri1-like C-terminal" evidence="3">
    <location>
        <begin position="537"/>
        <end position="610"/>
    </location>
</feature>
<accession>A0A8K0T8J6</accession>
<feature type="compositionally biased region" description="Acidic residues" evidence="2">
    <location>
        <begin position="460"/>
        <end position="478"/>
    </location>
</feature>
<feature type="compositionally biased region" description="Basic and acidic residues" evidence="2">
    <location>
        <begin position="136"/>
        <end position="153"/>
    </location>
</feature>
<dbReference type="PANTHER" id="PTHR14490:SF5">
    <property type="entry name" value="PROTEIN KRI1 HOMOLOG"/>
    <property type="match status" value="1"/>
</dbReference>
<sequence length="684" mass="77265">MAPTAEKPPRKLNILDDSGSDDEDGGAALAAKTPQLKVNEEYARRFEHNKKREERQRLEEKYKNSRSAQAGAASDATDSDSSSEDETEDEDGFLATEDLDAQISGVLSAIKNKDPRVRDKDFSFFQAQAPDTPAGQKKEKPLFLKDYHREKILAGDVGASDDEEDRPPRTYAQEQEALKRSIVSEINKAADAEDDEDAGSDGDFVRKKAKKVKTAGADGVHPERAGTVNALTDVDIANASRDPETFLSNFMASRAWLEDGNGRNWEAFESDDDDGDGVERAEAFEQAYNMRFEDPNKSNEVLRTYAREITNEKSVRRDEMTGRRRQRQLEKEQREAEKQQRRDEKQRLRRLKVEEAEEKLRKIRKVAGLSGKALTGDEWLRFLDEDWQGDDWEREMQKRFGDAYYAAADAAGSEEDEGEDGETDKKKKKKPKKPTWDDDIDINDIIPDFKADEKPVITLSDEEEAQDDVDEEEDDEDAPPSKKRKTAKDHKKLRQAAKQAQKADRAKIEALIDARMGPADDDTVLAPRTAHARRQREAEEEAGVRFRYRETSPQSFGMTPRDILLAPSDADLNRFAGLKKLATFRDAEKKRKDKKHLGKKARLREWRRETFGRRFERTGPVWEGFEDKPAAAPAAAAPKEEEKVDAPAAAEDAQKKKKRKRSRGKKSGGAAVVEAADEAMAEAE</sequence>
<evidence type="ECO:0000259" key="3">
    <source>
        <dbReference type="Pfam" id="PF12936"/>
    </source>
</evidence>
<feature type="region of interest" description="Disordered" evidence="2">
    <location>
        <begin position="306"/>
        <end position="350"/>
    </location>
</feature>
<gene>
    <name evidence="4" type="ORF">B0T11DRAFT_290225</name>
</gene>
<feature type="compositionally biased region" description="Acidic residues" evidence="2">
    <location>
        <begin position="412"/>
        <end position="422"/>
    </location>
</feature>
<comment type="similarity">
    <text evidence="1">Belongs to the KRI1 family.</text>
</comment>
<feature type="compositionally biased region" description="Low complexity" evidence="2">
    <location>
        <begin position="67"/>
        <end position="76"/>
    </location>
</feature>
<name>A0A8K0T8J6_9PEZI</name>
<evidence type="ECO:0000256" key="1">
    <source>
        <dbReference type="ARBA" id="ARBA00007473"/>
    </source>
</evidence>
<reference evidence="4" key="1">
    <citation type="journal article" date="2021" name="Nat. Commun.">
        <title>Genetic determinants of endophytism in the Arabidopsis root mycobiome.</title>
        <authorList>
            <person name="Mesny F."/>
            <person name="Miyauchi S."/>
            <person name="Thiergart T."/>
            <person name="Pickel B."/>
            <person name="Atanasova L."/>
            <person name="Karlsson M."/>
            <person name="Huettel B."/>
            <person name="Barry K.W."/>
            <person name="Haridas S."/>
            <person name="Chen C."/>
            <person name="Bauer D."/>
            <person name="Andreopoulos W."/>
            <person name="Pangilinan J."/>
            <person name="LaButti K."/>
            <person name="Riley R."/>
            <person name="Lipzen A."/>
            <person name="Clum A."/>
            <person name="Drula E."/>
            <person name="Henrissat B."/>
            <person name="Kohler A."/>
            <person name="Grigoriev I.V."/>
            <person name="Martin F.M."/>
            <person name="Hacquard S."/>
        </authorList>
    </citation>
    <scope>NUCLEOTIDE SEQUENCE</scope>
    <source>
        <strain evidence="4">MPI-CAGE-AT-0016</strain>
    </source>
</reference>
<protein>
    <submittedName>
        <fullName evidence="4">KRI1-like family-domain-containing protein</fullName>
    </submittedName>
</protein>
<dbReference type="OrthoDB" id="10252032at2759"/>
<feature type="compositionally biased region" description="Acidic residues" evidence="2">
    <location>
        <begin position="77"/>
        <end position="98"/>
    </location>
</feature>
<dbReference type="AlphaFoldDB" id="A0A8K0T8J6"/>
<dbReference type="GO" id="GO:0005730">
    <property type="term" value="C:nucleolus"/>
    <property type="evidence" value="ECO:0007669"/>
    <property type="project" value="TreeGrafter"/>
</dbReference>
<feature type="compositionally biased region" description="Basic and acidic residues" evidence="2">
    <location>
        <begin position="38"/>
        <end position="63"/>
    </location>
</feature>
<dbReference type="Proteomes" id="UP000813385">
    <property type="component" value="Unassembled WGS sequence"/>
</dbReference>
<feature type="region of interest" description="Disordered" evidence="2">
    <location>
        <begin position="121"/>
        <end position="203"/>
    </location>
</feature>
<dbReference type="InterPro" id="IPR024626">
    <property type="entry name" value="Kri1-like_C"/>
</dbReference>
<organism evidence="4 5">
    <name type="scientific">Plectosphaerella cucumerina</name>
    <dbReference type="NCBI Taxonomy" id="40658"/>
    <lineage>
        <taxon>Eukaryota</taxon>
        <taxon>Fungi</taxon>
        <taxon>Dikarya</taxon>
        <taxon>Ascomycota</taxon>
        <taxon>Pezizomycotina</taxon>
        <taxon>Sordariomycetes</taxon>
        <taxon>Hypocreomycetidae</taxon>
        <taxon>Glomerellales</taxon>
        <taxon>Plectosphaerellaceae</taxon>
        <taxon>Plectosphaerella</taxon>
    </lineage>
</organism>
<feature type="compositionally biased region" description="Acidic residues" evidence="2">
    <location>
        <begin position="675"/>
        <end position="684"/>
    </location>
</feature>
<dbReference type="InterPro" id="IPR018034">
    <property type="entry name" value="Kri1"/>
</dbReference>
<feature type="compositionally biased region" description="Basic residues" evidence="2">
    <location>
        <begin position="481"/>
        <end position="495"/>
    </location>
</feature>
<feature type="region of interest" description="Disordered" evidence="2">
    <location>
        <begin position="409"/>
        <end position="561"/>
    </location>
</feature>
<feature type="compositionally biased region" description="Basic and acidic residues" evidence="2">
    <location>
        <begin position="501"/>
        <end position="512"/>
    </location>
</feature>